<reference evidence="1 2" key="1">
    <citation type="submission" date="2024-01" db="EMBL/GenBank/DDBJ databases">
        <title>Multi-omics insights into the function and evolution of sodium benzoate biodegradation pathways in Benzoatithermus flavus gen. nov., sp. nov. from hot spring.</title>
        <authorList>
            <person name="Hu C.-J."/>
            <person name="Li W.-J."/>
        </authorList>
    </citation>
    <scope>NUCLEOTIDE SEQUENCE [LARGE SCALE GENOMIC DNA]</scope>
    <source>
        <strain evidence="1 2">SYSU G07066</strain>
    </source>
</reference>
<comment type="caution">
    <text evidence="1">The sequence shown here is derived from an EMBL/GenBank/DDBJ whole genome shotgun (WGS) entry which is preliminary data.</text>
</comment>
<keyword evidence="2" id="KW-1185">Reference proteome</keyword>
<name>A0ABU8XUP3_9PROT</name>
<dbReference type="EMBL" id="JBBLZC010000012">
    <property type="protein sequence ID" value="MEK0084089.1"/>
    <property type="molecule type" value="Genomic_DNA"/>
</dbReference>
<dbReference type="Proteomes" id="UP001375743">
    <property type="component" value="Unassembled WGS sequence"/>
</dbReference>
<organism evidence="1 2">
    <name type="scientific">Benzoatithermus flavus</name>
    <dbReference type="NCBI Taxonomy" id="3108223"/>
    <lineage>
        <taxon>Bacteria</taxon>
        <taxon>Pseudomonadati</taxon>
        <taxon>Pseudomonadota</taxon>
        <taxon>Alphaproteobacteria</taxon>
        <taxon>Geminicoccales</taxon>
        <taxon>Geminicoccaceae</taxon>
        <taxon>Benzoatithermus</taxon>
    </lineage>
</organism>
<dbReference type="RefSeq" id="WP_418159936.1">
    <property type="nucleotide sequence ID" value="NZ_JBBLZC010000012.1"/>
</dbReference>
<accession>A0ABU8XUP3</accession>
<gene>
    <name evidence="1" type="ORF">U1T56_13070</name>
</gene>
<evidence type="ECO:0000313" key="1">
    <source>
        <dbReference type="EMBL" id="MEK0084089.1"/>
    </source>
</evidence>
<proteinExistence type="predicted"/>
<evidence type="ECO:0000313" key="2">
    <source>
        <dbReference type="Proteomes" id="UP001375743"/>
    </source>
</evidence>
<protein>
    <submittedName>
        <fullName evidence="1">Uncharacterized protein</fullName>
    </submittedName>
</protein>
<sequence length="330" mass="36372">MDGSAGAAGWSACDGGMEHPDWFWFADGEAGPTPSGASSSVPDDGDPAVLLDAWVRAVWDELAAYFIEGPPRDAAPFDRSEAERPSTPEWLDEVFDDRRSAAERQDDVDRIARRAAAKAAALIEHLDLPHARDRAAAQAWLSELLTAFPHGASHAAIVRLVHRGCSLQRLQDTAALKRAWNAEPGLWLARRHRSVILMNHRAGPSSLSWRAAAGLVETLEPEEVLDRLRSTWREAWLALAADEPGYRSLIEFALLQADADGSRALHDGLAQAWRMAEPGELADERGWLARLDEDLRRAVAPDGRCRTPFDDDLVIFHRSGVTTRAMEAKR</sequence>